<evidence type="ECO:0000256" key="1">
    <source>
        <dbReference type="ARBA" id="ARBA00006834"/>
    </source>
</evidence>
<sequence length="84" mass="9848">MELLRILFEEQDMHTLQRVLEICNGNVLKAIEHFANIRQNQNIARMSFMASRIDKKFCDASKETSPRPQSKSAFFIESLLQVKY</sequence>
<comment type="similarity">
    <text evidence="1">Belongs to the DMRT family.</text>
</comment>
<dbReference type="AlphaFoldDB" id="A0A8R1I248"/>
<dbReference type="EnsemblMetazoa" id="CJA18755.1">
    <property type="protein sequence ID" value="CJA18755.1"/>
    <property type="gene ID" value="WBGene00137960"/>
</dbReference>
<reference evidence="3" key="2">
    <citation type="submission" date="2022-06" db="UniProtKB">
        <authorList>
            <consortium name="EnsemblMetazoa"/>
        </authorList>
    </citation>
    <scope>IDENTIFICATION</scope>
    <source>
        <strain evidence="3">DF5081</strain>
    </source>
</reference>
<evidence type="ECO:0000313" key="3">
    <source>
        <dbReference type="EnsemblMetazoa" id="CJA18755.1"/>
    </source>
</evidence>
<dbReference type="InterPro" id="IPR005173">
    <property type="entry name" value="DMA"/>
</dbReference>
<feature type="domain" description="DMA" evidence="2">
    <location>
        <begin position="1"/>
        <end position="34"/>
    </location>
</feature>
<name>A0A8R1I248_CAEJA</name>
<organism evidence="3 4">
    <name type="scientific">Caenorhabditis japonica</name>
    <dbReference type="NCBI Taxonomy" id="281687"/>
    <lineage>
        <taxon>Eukaryota</taxon>
        <taxon>Metazoa</taxon>
        <taxon>Ecdysozoa</taxon>
        <taxon>Nematoda</taxon>
        <taxon>Chromadorea</taxon>
        <taxon>Rhabditida</taxon>
        <taxon>Rhabditina</taxon>
        <taxon>Rhabditomorpha</taxon>
        <taxon>Rhabditoidea</taxon>
        <taxon>Rhabditidae</taxon>
        <taxon>Peloderinae</taxon>
        <taxon>Caenorhabditis</taxon>
    </lineage>
</organism>
<protein>
    <submittedName>
        <fullName evidence="3">DMA domain-containing protein</fullName>
    </submittedName>
</protein>
<dbReference type="Pfam" id="PF03474">
    <property type="entry name" value="DMA"/>
    <property type="match status" value="1"/>
</dbReference>
<dbReference type="Proteomes" id="UP000005237">
    <property type="component" value="Unassembled WGS sequence"/>
</dbReference>
<reference evidence="4" key="1">
    <citation type="submission" date="2010-08" db="EMBL/GenBank/DDBJ databases">
        <authorList>
            <consortium name="Caenorhabditis japonica Sequencing Consortium"/>
            <person name="Wilson R.K."/>
        </authorList>
    </citation>
    <scope>NUCLEOTIDE SEQUENCE [LARGE SCALE GENOMIC DNA]</scope>
    <source>
        <strain evidence="4">DF5081</strain>
    </source>
</reference>
<proteinExistence type="inferred from homology"/>
<evidence type="ECO:0000313" key="4">
    <source>
        <dbReference type="Proteomes" id="UP000005237"/>
    </source>
</evidence>
<evidence type="ECO:0000259" key="2">
    <source>
        <dbReference type="Pfam" id="PF03474"/>
    </source>
</evidence>
<keyword evidence="4" id="KW-1185">Reference proteome</keyword>
<accession>A0A8R1I248</accession>